<gene>
    <name evidence="3" type="ORF">SAMN05216553_102205</name>
</gene>
<protein>
    <submittedName>
        <fullName evidence="3">Uncharacterized protein</fullName>
    </submittedName>
</protein>
<proteinExistence type="predicted"/>
<keyword evidence="2" id="KW-0472">Membrane</keyword>
<organism evidence="3 4">
    <name type="scientific">Lentzea fradiae</name>
    <dbReference type="NCBI Taxonomy" id="200378"/>
    <lineage>
        <taxon>Bacteria</taxon>
        <taxon>Bacillati</taxon>
        <taxon>Actinomycetota</taxon>
        <taxon>Actinomycetes</taxon>
        <taxon>Pseudonocardiales</taxon>
        <taxon>Pseudonocardiaceae</taxon>
        <taxon>Lentzea</taxon>
    </lineage>
</organism>
<feature type="region of interest" description="Disordered" evidence="1">
    <location>
        <begin position="115"/>
        <end position="135"/>
    </location>
</feature>
<dbReference type="Proteomes" id="UP000199623">
    <property type="component" value="Unassembled WGS sequence"/>
</dbReference>
<dbReference type="AlphaFoldDB" id="A0A1G7MD75"/>
<accession>A0A1G7MD75</accession>
<feature type="transmembrane region" description="Helical" evidence="2">
    <location>
        <begin position="40"/>
        <end position="62"/>
    </location>
</feature>
<reference evidence="4" key="1">
    <citation type="submission" date="2016-10" db="EMBL/GenBank/DDBJ databases">
        <authorList>
            <person name="Varghese N."/>
            <person name="Submissions S."/>
        </authorList>
    </citation>
    <scope>NUCLEOTIDE SEQUENCE [LARGE SCALE GENOMIC DNA]</scope>
    <source>
        <strain evidence="4">CGMCC 4.3506</strain>
    </source>
</reference>
<dbReference type="EMBL" id="FNCC01000002">
    <property type="protein sequence ID" value="SDF59120.1"/>
    <property type="molecule type" value="Genomic_DNA"/>
</dbReference>
<feature type="region of interest" description="Disordered" evidence="1">
    <location>
        <begin position="67"/>
        <end position="90"/>
    </location>
</feature>
<keyword evidence="2" id="KW-1133">Transmembrane helix</keyword>
<dbReference type="STRING" id="200378.SAMN05216553_102205"/>
<dbReference type="RefSeq" id="WP_090046090.1">
    <property type="nucleotide sequence ID" value="NZ_FNCC01000002.1"/>
</dbReference>
<evidence type="ECO:0000256" key="1">
    <source>
        <dbReference type="SAM" id="MobiDB-lite"/>
    </source>
</evidence>
<name>A0A1G7MD75_9PSEU</name>
<evidence type="ECO:0000256" key="2">
    <source>
        <dbReference type="SAM" id="Phobius"/>
    </source>
</evidence>
<evidence type="ECO:0000313" key="4">
    <source>
        <dbReference type="Proteomes" id="UP000199623"/>
    </source>
</evidence>
<keyword evidence="2" id="KW-0812">Transmembrane</keyword>
<dbReference type="OrthoDB" id="3681611at2"/>
<evidence type="ECO:0000313" key="3">
    <source>
        <dbReference type="EMBL" id="SDF59120.1"/>
    </source>
</evidence>
<sequence>MSEQEIREGMLLAVWDEPPLDFDPDTLIRRVEQKKSRRRALVAVGVATAMIVVASFALPGLLPRDREDQLASEGPAPSASVRPSEPDDKRAQRIGDLLSERLMTMRPELADVYATTRSGHPYSGPTSTTRAPGDPDISGHVLFTDQIGPTALRVEVGKLGFGKSGFCFGALACRDLQQKDGSVVTEAEFTDGGPDIVRAESVRVFQDGLVVRMGSFSYNPATGAGLRQTVPLRVSVLTTLVTDNAIPWR</sequence>
<keyword evidence="4" id="KW-1185">Reference proteome</keyword>